<dbReference type="Proteomes" id="UP001210865">
    <property type="component" value="Chromosome"/>
</dbReference>
<evidence type="ECO:0000256" key="1">
    <source>
        <dbReference type="SAM" id="SignalP"/>
    </source>
</evidence>
<organism evidence="3 4">
    <name type="scientific">Sphingomonas abietis</name>
    <dbReference type="NCBI Taxonomy" id="3012344"/>
    <lineage>
        <taxon>Bacteria</taxon>
        <taxon>Pseudomonadati</taxon>
        <taxon>Pseudomonadota</taxon>
        <taxon>Alphaproteobacteria</taxon>
        <taxon>Sphingomonadales</taxon>
        <taxon>Sphingomonadaceae</taxon>
        <taxon>Sphingomonas</taxon>
    </lineage>
</organism>
<dbReference type="RefSeq" id="WP_270079121.1">
    <property type="nucleotide sequence ID" value="NZ_CP115174.1"/>
</dbReference>
<dbReference type="InterPro" id="IPR025388">
    <property type="entry name" value="Alginate_export_dom"/>
</dbReference>
<accession>A0ABY7NYQ3</accession>
<feature type="domain" description="Alginate export" evidence="2">
    <location>
        <begin position="40"/>
        <end position="447"/>
    </location>
</feature>
<evidence type="ECO:0000313" key="4">
    <source>
        <dbReference type="Proteomes" id="UP001210865"/>
    </source>
</evidence>
<dbReference type="InterPro" id="IPR053728">
    <property type="entry name" value="Alginate_Permeability_Chnl"/>
</dbReference>
<name>A0ABY7NYQ3_9SPHN</name>
<gene>
    <name evidence="3" type="ORF">PBT88_10555</name>
</gene>
<proteinExistence type="predicted"/>
<reference evidence="3 4" key="1">
    <citation type="submission" date="2022-12" db="EMBL/GenBank/DDBJ databases">
        <title>Sphingomonas abieness sp. nov., an endophytic bacterium isolated from Abies koreana.</title>
        <authorList>
            <person name="Jiang L."/>
            <person name="Lee J."/>
        </authorList>
    </citation>
    <scope>NUCLEOTIDE SEQUENCE [LARGE SCALE GENOMIC DNA]</scope>
    <source>
        <strain evidence="4">PAMB 00755</strain>
    </source>
</reference>
<evidence type="ECO:0000313" key="3">
    <source>
        <dbReference type="EMBL" id="WBO24501.1"/>
    </source>
</evidence>
<feature type="chain" id="PRO_5045701328" evidence="1">
    <location>
        <begin position="25"/>
        <end position="461"/>
    </location>
</feature>
<sequence length="461" mass="50841">MRQRWGASLIAVSALVAFAQQAHADAPNHLLQAVGDPDDLTLNATIRSRVETIDGQFRPADAHHDTFVSLRTDIFAEYHPDIFLIGAELRDARGYGERKNSSVSPSDVNALEPLQVYVGLSLPNMGSDGSRTQVKVGRFTLALGSERLIGSPDYSDSVNSYTGILEDWRAKSGDRVVLFWTMPSTRLPSTSEDLHDNDPHLDLASPNVQFFGADLTKTHVLKDVSVEAYLYGLAEARSTTHPNKGRHLLTYGARVFRAHTIKELDFEIEAARQSGHERATSAATDRNSLPVVAYLAHAELGYSFALPWRPRLSLHADLATGNDANKNHITRFDTLYGATRTDFGPAGLYGPLTRSNIRSLGLRLEVAPSNRVSVFVMARALQLDSLTDSFASTGVQDKMGRSGSYAGTQIEEQVRYWVIPRLIQADFGAALLMKGEFLRNAPNVADKYDTKYIFTSIQFNL</sequence>
<dbReference type="EMBL" id="CP115174">
    <property type="protein sequence ID" value="WBO24501.1"/>
    <property type="molecule type" value="Genomic_DNA"/>
</dbReference>
<protein>
    <submittedName>
        <fullName evidence="3">Alginate export family protein</fullName>
    </submittedName>
</protein>
<feature type="signal peptide" evidence="1">
    <location>
        <begin position="1"/>
        <end position="24"/>
    </location>
</feature>
<keyword evidence="4" id="KW-1185">Reference proteome</keyword>
<dbReference type="Pfam" id="PF13372">
    <property type="entry name" value="Alginate_exp"/>
    <property type="match status" value="1"/>
</dbReference>
<keyword evidence="1" id="KW-0732">Signal</keyword>
<dbReference type="Gene3D" id="2.40.160.100">
    <property type="match status" value="1"/>
</dbReference>
<evidence type="ECO:0000259" key="2">
    <source>
        <dbReference type="Pfam" id="PF13372"/>
    </source>
</evidence>